<keyword evidence="2 5" id="KW-0032">Aminotransferase</keyword>
<comment type="cofactor">
    <cofactor evidence="1">
        <name>pyridoxal 5'-phosphate</name>
        <dbReference type="ChEBI" id="CHEBI:597326"/>
    </cofactor>
</comment>
<dbReference type="EMBL" id="JAIQUM010000036">
    <property type="protein sequence ID" value="MBZ5751613.1"/>
    <property type="molecule type" value="Genomic_DNA"/>
</dbReference>
<dbReference type="InterPro" id="IPR015424">
    <property type="entry name" value="PyrdxlP-dep_Trfase"/>
</dbReference>
<organism evidence="5 6">
    <name type="scientific">Metabacillus rhizolycopersici</name>
    <dbReference type="NCBI Taxonomy" id="2875709"/>
    <lineage>
        <taxon>Bacteria</taxon>
        <taxon>Bacillati</taxon>
        <taxon>Bacillota</taxon>
        <taxon>Bacilli</taxon>
        <taxon>Bacillales</taxon>
        <taxon>Bacillaceae</taxon>
        <taxon>Metabacillus</taxon>
    </lineage>
</organism>
<evidence type="ECO:0000313" key="6">
    <source>
        <dbReference type="Proteomes" id="UP001165287"/>
    </source>
</evidence>
<dbReference type="Gene3D" id="3.90.1150.10">
    <property type="entry name" value="Aspartate Aminotransferase, domain 1"/>
    <property type="match status" value="1"/>
</dbReference>
<evidence type="ECO:0000256" key="1">
    <source>
        <dbReference type="ARBA" id="ARBA00001933"/>
    </source>
</evidence>
<sequence length="392" mass="43625">MKIILSNRMDAFQPSIFSELAQYKKKKLAEGYPIIDLSIGSPDLAPPSFITKTLAEEVLKDDQYGYSLTGTNHFNHAVSSFYKRNYHVDLENDQEVLLLMGSQDGLVHFPMAFANPGDIILVPDPGYTAYAAGIAMAGAKSYFMPLKKENQFLPDLSLIPDEIAEKAKMMILNFPGNPVPALASKEYFAQVVQFAKKHNILVLHDFAYSELYFEGNKPVSFLSVNGAKDIGVEMSSFSKNYHMAGSRIGYLAGNKEIVGAMNQLKSNLDYGVFLPIQKAAIRALEEGEEFCRNSRAIYQERRDVLISGLKEIGWDIMKPDAGMFIWAEIPKGWTSLEFTYALINEANVVVTPGHAFGPNGEGYVRIALVQDANILKEVISAIKRANIIKKRM</sequence>
<dbReference type="InterPro" id="IPR015422">
    <property type="entry name" value="PyrdxlP-dep_Trfase_small"/>
</dbReference>
<dbReference type="Pfam" id="PF00155">
    <property type="entry name" value="Aminotran_1_2"/>
    <property type="match status" value="1"/>
</dbReference>
<keyword evidence="6" id="KW-1185">Reference proteome</keyword>
<gene>
    <name evidence="5" type="ORF">K9V48_15510</name>
</gene>
<comment type="caution">
    <text evidence="5">The sequence shown here is derived from an EMBL/GenBank/DDBJ whole genome shotgun (WGS) entry which is preliminary data.</text>
</comment>
<dbReference type="InterPro" id="IPR015421">
    <property type="entry name" value="PyrdxlP-dep_Trfase_major"/>
</dbReference>
<keyword evidence="3 5" id="KW-0808">Transferase</keyword>
<dbReference type="SUPFAM" id="SSF53383">
    <property type="entry name" value="PLP-dependent transferases"/>
    <property type="match status" value="1"/>
</dbReference>
<dbReference type="PANTHER" id="PTHR42832">
    <property type="entry name" value="AMINO ACID AMINOTRANSFERASE"/>
    <property type="match status" value="1"/>
</dbReference>
<accession>A0ABS7UTI8</accession>
<dbReference type="Proteomes" id="UP001165287">
    <property type="component" value="Unassembled WGS sequence"/>
</dbReference>
<dbReference type="InterPro" id="IPR050881">
    <property type="entry name" value="LL-DAP_aminotransferase"/>
</dbReference>
<reference evidence="5" key="1">
    <citation type="submission" date="2024-05" db="EMBL/GenBank/DDBJ databases">
        <title>Metabacillus sp. nov., isolated from the rhizosphere soil of tomato plants.</title>
        <authorList>
            <person name="Ma R."/>
        </authorList>
    </citation>
    <scope>NUCLEOTIDE SEQUENCE</scope>
    <source>
        <strain evidence="5">DBTR6</strain>
    </source>
</reference>
<protein>
    <submittedName>
        <fullName evidence="5">LL-diaminopimelate aminotransferase</fullName>
        <ecNumber evidence="5">2.6.1.83</ecNumber>
    </submittedName>
</protein>
<dbReference type="NCBIfam" id="NF005815">
    <property type="entry name" value="PRK07681.1"/>
    <property type="match status" value="1"/>
</dbReference>
<evidence type="ECO:0000259" key="4">
    <source>
        <dbReference type="Pfam" id="PF00155"/>
    </source>
</evidence>
<dbReference type="InterPro" id="IPR004839">
    <property type="entry name" value="Aminotransferase_I/II_large"/>
</dbReference>
<proteinExistence type="predicted"/>
<dbReference type="CDD" id="cd00609">
    <property type="entry name" value="AAT_like"/>
    <property type="match status" value="1"/>
</dbReference>
<dbReference type="PANTHER" id="PTHR42832:SF3">
    <property type="entry name" value="L-GLUTAMINE--4-(METHYLSULFANYL)-2-OXOBUTANOATE AMINOTRANSFERASE"/>
    <property type="match status" value="1"/>
</dbReference>
<evidence type="ECO:0000256" key="2">
    <source>
        <dbReference type="ARBA" id="ARBA00022576"/>
    </source>
</evidence>
<evidence type="ECO:0000256" key="3">
    <source>
        <dbReference type="ARBA" id="ARBA00022679"/>
    </source>
</evidence>
<dbReference type="GO" id="GO:0010285">
    <property type="term" value="F:L,L-diaminopimelate aminotransferase activity"/>
    <property type="evidence" value="ECO:0007669"/>
    <property type="project" value="UniProtKB-EC"/>
</dbReference>
<feature type="domain" description="Aminotransferase class I/classII large" evidence="4">
    <location>
        <begin position="34"/>
        <end position="382"/>
    </location>
</feature>
<evidence type="ECO:0000313" key="5">
    <source>
        <dbReference type="EMBL" id="MBZ5751613.1"/>
    </source>
</evidence>
<dbReference type="RefSeq" id="WP_224139940.1">
    <property type="nucleotide sequence ID" value="NZ_JAIQUM010000036.1"/>
</dbReference>
<dbReference type="Gene3D" id="3.40.640.10">
    <property type="entry name" value="Type I PLP-dependent aspartate aminotransferase-like (Major domain)"/>
    <property type="match status" value="1"/>
</dbReference>
<dbReference type="EC" id="2.6.1.83" evidence="5"/>
<name>A0ABS7UTI8_9BACI</name>